<dbReference type="Pfam" id="PF06089">
    <property type="entry name" value="Asparaginase_II"/>
    <property type="match status" value="1"/>
</dbReference>
<organism evidence="1 2">
    <name type="scientific">Noviherbaspirillum galbum</name>
    <dbReference type="NCBI Taxonomy" id="2709383"/>
    <lineage>
        <taxon>Bacteria</taxon>
        <taxon>Pseudomonadati</taxon>
        <taxon>Pseudomonadota</taxon>
        <taxon>Betaproteobacteria</taxon>
        <taxon>Burkholderiales</taxon>
        <taxon>Oxalobacteraceae</taxon>
        <taxon>Noviherbaspirillum</taxon>
    </lineage>
</organism>
<name>A0A6B3SLT2_9BURK</name>
<evidence type="ECO:0000313" key="2">
    <source>
        <dbReference type="Proteomes" id="UP000482155"/>
    </source>
</evidence>
<dbReference type="AlphaFoldDB" id="A0A6B3SLT2"/>
<dbReference type="RefSeq" id="WP_163959904.1">
    <property type="nucleotide sequence ID" value="NZ_JAAIVB010000004.1"/>
</dbReference>
<dbReference type="EMBL" id="JAAIVB010000004">
    <property type="protein sequence ID" value="NEX59596.1"/>
    <property type="molecule type" value="Genomic_DNA"/>
</dbReference>
<evidence type="ECO:0000313" key="1">
    <source>
        <dbReference type="EMBL" id="NEX59596.1"/>
    </source>
</evidence>
<dbReference type="InterPro" id="IPR010349">
    <property type="entry name" value="Asparaginase_II"/>
</dbReference>
<gene>
    <name evidence="1" type="ORF">G3574_00760</name>
</gene>
<protein>
    <submittedName>
        <fullName evidence="1">Asparaginase</fullName>
    </submittedName>
</protein>
<sequence length="350" mass="37417">MQAIPLVHTTRGYLSNGAVGSADEGAVHVENVHLGSAVVVDIRGNILWQAGDPHYPVFTRSTLKPFQALPFMLDDGPARLGLDPAELALMCASHNAEDKHIAVVRGLLGKAGCDETHLQCGCHAPMFYEALGKTPPADGKWSQVHHNCSGKHAGFLAWCRLHDVSFADYVDPAHPLQQRIRSMLSDLTGLEQKDLPMGMDGCSAPNFAMPLSRLAWLYARLAQGSNDAKYGAAMGDLRDAMVARPDLVSGENRSDLYYMQAGGGDWVTKVGADGVQLIGIRSRGIGIAVKIVDGNNRAAQTATVSALSQLGLLQGEGRALLERYGRIPLINAAGRNVGDVEATYSLEKIA</sequence>
<accession>A0A6B3SLT2</accession>
<comment type="caution">
    <text evidence="1">The sequence shown here is derived from an EMBL/GenBank/DDBJ whole genome shotgun (WGS) entry which is preliminary data.</text>
</comment>
<reference evidence="1 2" key="1">
    <citation type="submission" date="2020-02" db="EMBL/GenBank/DDBJ databases">
        <authorList>
            <person name="Kim M.K."/>
        </authorList>
    </citation>
    <scope>NUCLEOTIDE SEQUENCE [LARGE SCALE GENOMIC DNA]</scope>
    <source>
        <strain evidence="1 2">17J57-3</strain>
    </source>
</reference>
<keyword evidence="2" id="KW-1185">Reference proteome</keyword>
<proteinExistence type="predicted"/>
<dbReference type="PANTHER" id="PTHR42110:SF1">
    <property type="entry name" value="L-ASPARAGINASE, PUTATIVE (AFU_ORTHOLOGUE AFUA_3G11890)-RELATED"/>
    <property type="match status" value="1"/>
</dbReference>
<dbReference type="PANTHER" id="PTHR42110">
    <property type="entry name" value="L-ASPARAGINASE, PUTATIVE (AFU_ORTHOLOGUE AFUA_3G11890)-RELATED"/>
    <property type="match status" value="1"/>
</dbReference>
<dbReference type="Proteomes" id="UP000482155">
    <property type="component" value="Unassembled WGS sequence"/>
</dbReference>